<organism evidence="7 8">
    <name type="scientific">Permianibacter aggregans</name>
    <dbReference type="NCBI Taxonomy" id="1510150"/>
    <lineage>
        <taxon>Bacteria</taxon>
        <taxon>Pseudomonadati</taxon>
        <taxon>Pseudomonadota</taxon>
        <taxon>Gammaproteobacteria</taxon>
        <taxon>Pseudomonadales</taxon>
        <taxon>Pseudomonadaceae</taxon>
        <taxon>Permianibacter</taxon>
    </lineage>
</organism>
<comment type="subcellular location">
    <subcellularLocation>
        <location evidence="1">Membrane</location>
        <topology evidence="1">Multi-pass membrane protein</topology>
    </subcellularLocation>
</comment>
<dbReference type="GO" id="GO:0005886">
    <property type="term" value="C:plasma membrane"/>
    <property type="evidence" value="ECO:0007669"/>
    <property type="project" value="TreeGrafter"/>
</dbReference>
<evidence type="ECO:0000256" key="1">
    <source>
        <dbReference type="ARBA" id="ARBA00004141"/>
    </source>
</evidence>
<dbReference type="InterPro" id="IPR004481">
    <property type="entry name" value="K/Na/Ca-exchanger"/>
</dbReference>
<keyword evidence="2 5" id="KW-0812">Transmembrane</keyword>
<feature type="transmembrane region" description="Helical" evidence="5">
    <location>
        <begin position="105"/>
        <end position="121"/>
    </location>
</feature>
<dbReference type="GO" id="GO:0006874">
    <property type="term" value="P:intracellular calcium ion homeostasis"/>
    <property type="evidence" value="ECO:0007669"/>
    <property type="project" value="TreeGrafter"/>
</dbReference>
<feature type="domain" description="Sodium/calcium exchanger membrane region" evidence="6">
    <location>
        <begin position="5"/>
        <end position="144"/>
    </location>
</feature>
<evidence type="ECO:0000256" key="2">
    <source>
        <dbReference type="ARBA" id="ARBA00022692"/>
    </source>
</evidence>
<dbReference type="GO" id="GO:0008273">
    <property type="term" value="F:calcium, potassium:sodium antiporter activity"/>
    <property type="evidence" value="ECO:0007669"/>
    <property type="project" value="TreeGrafter"/>
</dbReference>
<feature type="transmembrane region" description="Helical" evidence="5">
    <location>
        <begin position="205"/>
        <end position="223"/>
    </location>
</feature>
<dbReference type="AlphaFoldDB" id="A0A4R6USB6"/>
<evidence type="ECO:0000256" key="3">
    <source>
        <dbReference type="ARBA" id="ARBA00022989"/>
    </source>
</evidence>
<keyword evidence="4 5" id="KW-0472">Membrane</keyword>
<feature type="domain" description="Sodium/calcium exchanger membrane region" evidence="6">
    <location>
        <begin position="171"/>
        <end position="315"/>
    </location>
</feature>
<protein>
    <submittedName>
        <fullName evidence="7">Cation:H+ antiporter</fullName>
    </submittedName>
</protein>
<feature type="transmembrane region" description="Helical" evidence="5">
    <location>
        <begin position="298"/>
        <end position="316"/>
    </location>
</feature>
<feature type="transmembrane region" description="Helical" evidence="5">
    <location>
        <begin position="267"/>
        <end position="286"/>
    </location>
</feature>
<comment type="caution">
    <text evidence="7">The sequence shown here is derived from an EMBL/GenBank/DDBJ whole genome shotgun (WGS) entry which is preliminary data.</text>
</comment>
<gene>
    <name evidence="7" type="ORF">EV696_105120</name>
</gene>
<evidence type="ECO:0000313" key="7">
    <source>
        <dbReference type="EMBL" id="TDQ49146.1"/>
    </source>
</evidence>
<dbReference type="Gene3D" id="1.20.1420.30">
    <property type="entry name" value="NCX, central ion-binding region"/>
    <property type="match status" value="1"/>
</dbReference>
<dbReference type="RefSeq" id="WP_133589506.1">
    <property type="nucleotide sequence ID" value="NZ_CP037953.1"/>
</dbReference>
<dbReference type="NCBIfam" id="TIGR00367">
    <property type="entry name" value="calcium/sodium antiporter"/>
    <property type="match status" value="1"/>
</dbReference>
<evidence type="ECO:0000259" key="6">
    <source>
        <dbReference type="Pfam" id="PF01699"/>
    </source>
</evidence>
<feature type="transmembrane region" description="Helical" evidence="5">
    <location>
        <begin position="166"/>
        <end position="185"/>
    </location>
</feature>
<keyword evidence="3 5" id="KW-1133">Transmembrane helix</keyword>
<reference evidence="7 8" key="1">
    <citation type="submission" date="2019-03" db="EMBL/GenBank/DDBJ databases">
        <title>Genomic Encyclopedia of Type Strains, Phase IV (KMG-IV): sequencing the most valuable type-strain genomes for metagenomic binning, comparative biology and taxonomic classification.</title>
        <authorList>
            <person name="Goeker M."/>
        </authorList>
    </citation>
    <scope>NUCLEOTIDE SEQUENCE [LARGE SCALE GENOMIC DNA]</scope>
    <source>
        <strain evidence="7 8">DSM 103792</strain>
    </source>
</reference>
<keyword evidence="8" id="KW-1185">Reference proteome</keyword>
<dbReference type="EMBL" id="SNYM01000005">
    <property type="protein sequence ID" value="TDQ49146.1"/>
    <property type="molecule type" value="Genomic_DNA"/>
</dbReference>
<accession>A0A4R6USB6</accession>
<feature type="transmembrane region" description="Helical" evidence="5">
    <location>
        <begin position="235"/>
        <end position="255"/>
    </location>
</feature>
<dbReference type="InterPro" id="IPR044880">
    <property type="entry name" value="NCX_ion-bd_dom_sf"/>
</dbReference>
<sequence length="318" mass="34380">MFEFALAIVLGLALLVWSADKFIEGASATARHLGLSLLFIGMVVIGFGTSAPEMIVSAMAAAEGASDLALGNAYGSNIVNLTLILGATALTMPIRVESPQISKEIPLLIAATVISFLLLLDRQLQRFDALILLSIFVVYLAWAYRSARVIRGDDLAREMAVEIPELRLSFALLWLVLGLVLLLASSRLLVWGAIGLAEHFGVSDLLIGLTIVAVGTALPELASSITAARKHEHDIALGNIIGSNIFNTLSVVGIAGSIHPDTIPEALLWRDFPVMLTLTVGLILVIRRYRQRQLISRIDGSVLLLFFFSYTIFLFVSQ</sequence>
<name>A0A4R6USB6_9GAMM</name>
<dbReference type="PANTHER" id="PTHR10846:SF8">
    <property type="entry name" value="INNER MEMBRANE PROTEIN YRBG"/>
    <property type="match status" value="1"/>
</dbReference>
<evidence type="ECO:0000256" key="5">
    <source>
        <dbReference type="SAM" id="Phobius"/>
    </source>
</evidence>
<evidence type="ECO:0000313" key="8">
    <source>
        <dbReference type="Proteomes" id="UP000295375"/>
    </source>
</evidence>
<dbReference type="GO" id="GO:0005262">
    <property type="term" value="F:calcium channel activity"/>
    <property type="evidence" value="ECO:0007669"/>
    <property type="project" value="TreeGrafter"/>
</dbReference>
<dbReference type="PANTHER" id="PTHR10846">
    <property type="entry name" value="SODIUM/POTASSIUM/CALCIUM EXCHANGER"/>
    <property type="match status" value="1"/>
</dbReference>
<feature type="transmembrane region" description="Helical" evidence="5">
    <location>
        <begin position="28"/>
        <end position="49"/>
    </location>
</feature>
<dbReference type="OrthoDB" id="9794225at2"/>
<proteinExistence type="predicted"/>
<dbReference type="InterPro" id="IPR004837">
    <property type="entry name" value="NaCa_Exmemb"/>
</dbReference>
<dbReference type="Pfam" id="PF01699">
    <property type="entry name" value="Na_Ca_ex"/>
    <property type="match status" value="2"/>
</dbReference>
<dbReference type="Proteomes" id="UP000295375">
    <property type="component" value="Unassembled WGS sequence"/>
</dbReference>
<feature type="transmembrane region" description="Helical" evidence="5">
    <location>
        <begin position="127"/>
        <end position="145"/>
    </location>
</feature>
<evidence type="ECO:0000256" key="4">
    <source>
        <dbReference type="ARBA" id="ARBA00023136"/>
    </source>
</evidence>